<organism evidence="3 4">
    <name type="scientific">Natrinema soli</name>
    <dbReference type="NCBI Taxonomy" id="1930624"/>
    <lineage>
        <taxon>Archaea</taxon>
        <taxon>Methanobacteriati</taxon>
        <taxon>Methanobacteriota</taxon>
        <taxon>Stenosarchaea group</taxon>
        <taxon>Halobacteria</taxon>
        <taxon>Halobacteriales</taxon>
        <taxon>Natrialbaceae</taxon>
        <taxon>Natrinema</taxon>
    </lineage>
</organism>
<feature type="domain" description="Alpha/beta hydrolase" evidence="2">
    <location>
        <begin position="29"/>
        <end position="460"/>
    </location>
</feature>
<evidence type="ECO:0000259" key="2">
    <source>
        <dbReference type="Pfam" id="PF20091"/>
    </source>
</evidence>
<gene>
    <name evidence="3" type="ORF">ACFQE6_04750</name>
</gene>
<reference evidence="3 4" key="1">
    <citation type="journal article" date="2019" name="Int. J. Syst. Evol. Microbiol.">
        <title>The Global Catalogue of Microorganisms (GCM) 10K type strain sequencing project: providing services to taxonomists for standard genome sequencing and annotation.</title>
        <authorList>
            <consortium name="The Broad Institute Genomics Platform"/>
            <consortium name="The Broad Institute Genome Sequencing Center for Infectious Disease"/>
            <person name="Wu L."/>
            <person name="Ma J."/>
        </authorList>
    </citation>
    <scope>NUCLEOTIDE SEQUENCE [LARGE SCALE GENOMIC DNA]</scope>
    <source>
        <strain evidence="3 4">LMG 29247</strain>
    </source>
</reference>
<dbReference type="AlphaFoldDB" id="A0ABD5SIF7"/>
<dbReference type="GO" id="GO:0016787">
    <property type="term" value="F:hydrolase activity"/>
    <property type="evidence" value="ECO:0007669"/>
    <property type="project" value="UniProtKB-KW"/>
</dbReference>
<protein>
    <submittedName>
        <fullName evidence="3">Alpha/beta hydrolase domain-containing protein</fullName>
    </submittedName>
</protein>
<keyword evidence="3" id="KW-0378">Hydrolase</keyword>
<dbReference type="RefSeq" id="WP_273737443.1">
    <property type="nucleotide sequence ID" value="NZ_JAQIVI010000074.1"/>
</dbReference>
<accession>A0ABD5SIF7</accession>
<proteinExistence type="predicted"/>
<evidence type="ECO:0000313" key="4">
    <source>
        <dbReference type="Proteomes" id="UP001596383"/>
    </source>
</evidence>
<dbReference type="Proteomes" id="UP001596383">
    <property type="component" value="Unassembled WGS sequence"/>
</dbReference>
<dbReference type="EMBL" id="JBHSWV010000074">
    <property type="protein sequence ID" value="MFC6764369.1"/>
    <property type="molecule type" value="Genomic_DNA"/>
</dbReference>
<comment type="caution">
    <text evidence="3">The sequence shown here is derived from an EMBL/GenBank/DDBJ whole genome shotgun (WGS) entry which is preliminary data.</text>
</comment>
<keyword evidence="4" id="KW-1185">Reference proteome</keyword>
<evidence type="ECO:0000313" key="3">
    <source>
        <dbReference type="EMBL" id="MFC6764369.1"/>
    </source>
</evidence>
<feature type="compositionally biased region" description="Basic and acidic residues" evidence="1">
    <location>
        <begin position="140"/>
        <end position="149"/>
    </location>
</feature>
<sequence>MTAGSLFSAVATAGNQDEVPAPKVMGPLSGQPMTGAVHDVSEHGYIEEEYFVQGKARPLGPVNPYPIDQRESPSEKPAPYRTRVLIYRPAYDRGFNGTLVAEWPNVSTGRDAPVTWINTFDYAMREGYAFAVASSQKVGVDDSHTDQDLKTAQPDRYGSLHHPGDEYSYDIFAQAIQALTRSSNSKPGHTSKKRKSNAPLRDLDVERVVATGMSQSAQYLRYYINNIQAEQDLIDGFLPFVTAETPADQDDIWDDLAPVMWVMSESEANQVRREDSGLFRLWEVSGASHINYWLVHWAQAMDARDFGEDNPPWNRMIAGQYGQRAEGDPGTSYDVCGVNYFPMRYAYRAAMDQLQDWLIEGEAPPSAPRIERTVADDGSVTVARDQYGNAKGGLRLPVLDVPLVYYDISCGTYGSTHRLEEETINSLYSDRQAYIEELECAVDETVDSGYLLVDDAMDLLRRAQRADVTV</sequence>
<name>A0ABD5SIF7_9EURY</name>
<dbReference type="InterPro" id="IPR045394">
    <property type="entry name" value="Abhydrolase_dom"/>
</dbReference>
<feature type="region of interest" description="Disordered" evidence="1">
    <location>
        <begin position="140"/>
        <end position="160"/>
    </location>
</feature>
<evidence type="ECO:0000256" key="1">
    <source>
        <dbReference type="SAM" id="MobiDB-lite"/>
    </source>
</evidence>
<dbReference type="Pfam" id="PF20091">
    <property type="entry name" value="Abhydrolase_10"/>
    <property type="match status" value="1"/>
</dbReference>